<dbReference type="InterPro" id="IPR039424">
    <property type="entry name" value="SBP_5"/>
</dbReference>
<dbReference type="Gene3D" id="3.90.76.10">
    <property type="entry name" value="Dipeptide-binding Protein, Domain 1"/>
    <property type="match status" value="1"/>
</dbReference>
<organism evidence="6 7">
    <name type="scientific">Methylobacterium crusticola</name>
    <dbReference type="NCBI Taxonomy" id="1697972"/>
    <lineage>
        <taxon>Bacteria</taxon>
        <taxon>Pseudomonadati</taxon>
        <taxon>Pseudomonadota</taxon>
        <taxon>Alphaproteobacteria</taxon>
        <taxon>Hyphomicrobiales</taxon>
        <taxon>Methylobacteriaceae</taxon>
        <taxon>Methylobacterium</taxon>
    </lineage>
</organism>
<reference evidence="6" key="1">
    <citation type="journal article" date="2021" name="Front. Microbiol.">
        <title>Comprehensive Comparative Genomics and Phenotyping of Methylobacterium Species.</title>
        <authorList>
            <person name="Alessa O."/>
            <person name="Ogura Y."/>
            <person name="Fujitani Y."/>
            <person name="Takami H."/>
            <person name="Hayashi T."/>
            <person name="Sahin N."/>
            <person name="Tani A."/>
        </authorList>
    </citation>
    <scope>NUCLEOTIDE SEQUENCE</scope>
    <source>
        <strain evidence="6">KCTC 52305</strain>
    </source>
</reference>
<evidence type="ECO:0000259" key="5">
    <source>
        <dbReference type="Pfam" id="PF00496"/>
    </source>
</evidence>
<dbReference type="Gene3D" id="3.40.190.10">
    <property type="entry name" value="Periplasmic binding protein-like II"/>
    <property type="match status" value="1"/>
</dbReference>
<dbReference type="PANTHER" id="PTHR30290:SF10">
    <property type="entry name" value="PERIPLASMIC OLIGOPEPTIDE-BINDING PROTEIN-RELATED"/>
    <property type="match status" value="1"/>
</dbReference>
<dbReference type="Pfam" id="PF00496">
    <property type="entry name" value="SBP_bac_5"/>
    <property type="match status" value="1"/>
</dbReference>
<keyword evidence="7" id="KW-1185">Reference proteome</keyword>
<dbReference type="EMBL" id="BPQH01000046">
    <property type="protein sequence ID" value="GJD54019.1"/>
    <property type="molecule type" value="Genomic_DNA"/>
</dbReference>
<reference evidence="6" key="2">
    <citation type="submission" date="2021-08" db="EMBL/GenBank/DDBJ databases">
        <authorList>
            <person name="Tani A."/>
            <person name="Ola A."/>
            <person name="Ogura Y."/>
            <person name="Katsura K."/>
            <person name="Hayashi T."/>
        </authorList>
    </citation>
    <scope>NUCLEOTIDE SEQUENCE</scope>
    <source>
        <strain evidence="6">KCTC 52305</strain>
    </source>
</reference>
<dbReference type="Gene3D" id="3.10.105.10">
    <property type="entry name" value="Dipeptide-binding Protein, Domain 3"/>
    <property type="match status" value="1"/>
</dbReference>
<proteinExistence type="inferred from homology"/>
<dbReference type="InterPro" id="IPR000914">
    <property type="entry name" value="SBP_5_dom"/>
</dbReference>
<evidence type="ECO:0000256" key="2">
    <source>
        <dbReference type="ARBA" id="ARBA00005695"/>
    </source>
</evidence>
<dbReference type="CDD" id="cd08512">
    <property type="entry name" value="PBP2_NikA_DppA_OppA_like_7"/>
    <property type="match status" value="1"/>
</dbReference>
<comment type="similarity">
    <text evidence="2">Belongs to the bacterial solute-binding protein 5 family.</text>
</comment>
<feature type="domain" description="Solute-binding protein family 5" evidence="5">
    <location>
        <begin position="117"/>
        <end position="482"/>
    </location>
</feature>
<dbReference type="PANTHER" id="PTHR30290">
    <property type="entry name" value="PERIPLASMIC BINDING COMPONENT OF ABC TRANSPORTER"/>
    <property type="match status" value="1"/>
</dbReference>
<dbReference type="SUPFAM" id="SSF53850">
    <property type="entry name" value="Periplasmic binding protein-like II"/>
    <property type="match status" value="1"/>
</dbReference>
<accession>A0ABQ4RB64</accession>
<comment type="subcellular location">
    <subcellularLocation>
        <location evidence="1">Periplasm</location>
    </subcellularLocation>
</comment>
<dbReference type="PIRSF" id="PIRSF002741">
    <property type="entry name" value="MppA"/>
    <property type="match status" value="1"/>
</dbReference>
<gene>
    <name evidence="6" type="primary">hbpA_2</name>
    <name evidence="6" type="ORF">OPKNFCMD_6799</name>
</gene>
<evidence type="ECO:0000256" key="3">
    <source>
        <dbReference type="ARBA" id="ARBA00022448"/>
    </source>
</evidence>
<sequence length="563" mass="63308">MLKLQAVRHDGALWLTGKGVKAGVPWSGRTDHSSWSSWAGISVALAVAIVGGYAAPAAAQDAKTTLIVAGPRTPESLDQEYPPTEASHEARRNIYERLLNYAPAKNSDGITIEDFSKIVGGIAETYDLSPDKTSITFHLRTGVKSYDGNELSADDLMWTFSRGWNLKATFRWYMTQVLKIEEFDKAFKKIDAQTVQVSIPHPSPLLDRIWVNNDLGILDAAEVKKHVTNEDPWASKWLANHSASFAPYHVVKNVPGQEVGYEANPNYWRGAPTLRRVIFREMPTSSNRVAALQAGSVDVAEWLVPRELNLLAKIPSVKIWKVYGNYIHRVEMFNGRPPFDNTKVRQAMNYLVPRDDILKAVYFDTARPTKSPISEIYPAFTDGYFKYGYDVAKAKGLLREAGLPDGFRTQIGYRTGEPIEEEIALVLKTAFARAGVEVELQKLPASTLVDKYTKGEMPMYFFRDMAIVPDAAYVANLWLNSSSLINYSRFKSAEVDQLINTGLTTTDEAKRVEGMRRVQEIVIEQAPWVFLMNPGYQLATRASVKGYSWYTPNGNNWYDFYKE</sequence>
<keyword evidence="3" id="KW-0813">Transport</keyword>
<name>A0ABQ4RB64_9HYPH</name>
<comment type="caution">
    <text evidence="6">The sequence shown here is derived from an EMBL/GenBank/DDBJ whole genome shotgun (WGS) entry which is preliminary data.</text>
</comment>
<evidence type="ECO:0000313" key="7">
    <source>
        <dbReference type="Proteomes" id="UP001055167"/>
    </source>
</evidence>
<protein>
    <submittedName>
        <fullName evidence="6">Heme-binding protein A</fullName>
    </submittedName>
</protein>
<evidence type="ECO:0000313" key="6">
    <source>
        <dbReference type="EMBL" id="GJD54019.1"/>
    </source>
</evidence>
<dbReference type="RefSeq" id="WP_128565602.1">
    <property type="nucleotide sequence ID" value="NZ_BPQH01000046.1"/>
</dbReference>
<dbReference type="Proteomes" id="UP001055167">
    <property type="component" value="Unassembled WGS sequence"/>
</dbReference>
<dbReference type="InterPro" id="IPR030678">
    <property type="entry name" value="Peptide/Ni-bd"/>
</dbReference>
<evidence type="ECO:0000256" key="1">
    <source>
        <dbReference type="ARBA" id="ARBA00004418"/>
    </source>
</evidence>
<keyword evidence="4" id="KW-0732">Signal</keyword>
<evidence type="ECO:0000256" key="4">
    <source>
        <dbReference type="ARBA" id="ARBA00022729"/>
    </source>
</evidence>